<evidence type="ECO:0000313" key="3">
    <source>
        <dbReference type="EMBL" id="GFT32679.1"/>
    </source>
</evidence>
<feature type="transmembrane region" description="Helical" evidence="2">
    <location>
        <begin position="44"/>
        <end position="63"/>
    </location>
</feature>
<evidence type="ECO:0000256" key="1">
    <source>
        <dbReference type="SAM" id="MobiDB-lite"/>
    </source>
</evidence>
<protein>
    <submittedName>
        <fullName evidence="3">Uncharacterized protein</fullName>
    </submittedName>
</protein>
<gene>
    <name evidence="3" type="ORF">NPIL_517891</name>
</gene>
<evidence type="ECO:0000313" key="4">
    <source>
        <dbReference type="Proteomes" id="UP000887013"/>
    </source>
</evidence>
<dbReference type="AlphaFoldDB" id="A0A8X6NUL4"/>
<evidence type="ECO:0000256" key="2">
    <source>
        <dbReference type="SAM" id="Phobius"/>
    </source>
</evidence>
<name>A0A8X6NUL4_NEPPI</name>
<keyword evidence="2" id="KW-1133">Transmembrane helix</keyword>
<organism evidence="3 4">
    <name type="scientific">Nephila pilipes</name>
    <name type="common">Giant wood spider</name>
    <name type="synonym">Nephila maculata</name>
    <dbReference type="NCBI Taxonomy" id="299642"/>
    <lineage>
        <taxon>Eukaryota</taxon>
        <taxon>Metazoa</taxon>
        <taxon>Ecdysozoa</taxon>
        <taxon>Arthropoda</taxon>
        <taxon>Chelicerata</taxon>
        <taxon>Arachnida</taxon>
        <taxon>Araneae</taxon>
        <taxon>Araneomorphae</taxon>
        <taxon>Entelegynae</taxon>
        <taxon>Araneoidea</taxon>
        <taxon>Nephilidae</taxon>
        <taxon>Nephila</taxon>
    </lineage>
</organism>
<proteinExistence type="predicted"/>
<comment type="caution">
    <text evidence="3">The sequence shown here is derived from an EMBL/GenBank/DDBJ whole genome shotgun (WGS) entry which is preliminary data.</text>
</comment>
<dbReference type="Proteomes" id="UP000887013">
    <property type="component" value="Unassembled WGS sequence"/>
</dbReference>
<feature type="region of interest" description="Disordered" evidence="1">
    <location>
        <begin position="86"/>
        <end position="108"/>
    </location>
</feature>
<keyword evidence="2" id="KW-0812">Transmembrane</keyword>
<sequence length="108" mass="12307">MKTDFHDERQGGRKEVLEVLGRKKKVLRSTDELKPKTCQNEKGLLVPILWIFSFFFPGTNLFLPKSVKVSPDGKAEEKASIILRNTLGSNKTKETKKLKENKTKNMSS</sequence>
<feature type="compositionally biased region" description="Basic and acidic residues" evidence="1">
    <location>
        <begin position="91"/>
        <end position="108"/>
    </location>
</feature>
<accession>A0A8X6NUL4</accession>
<dbReference type="EMBL" id="BMAW01013201">
    <property type="protein sequence ID" value="GFT32679.1"/>
    <property type="molecule type" value="Genomic_DNA"/>
</dbReference>
<keyword evidence="2" id="KW-0472">Membrane</keyword>
<keyword evidence="4" id="KW-1185">Reference proteome</keyword>
<reference evidence="3" key="1">
    <citation type="submission" date="2020-08" db="EMBL/GenBank/DDBJ databases">
        <title>Multicomponent nature underlies the extraordinary mechanical properties of spider dragline silk.</title>
        <authorList>
            <person name="Kono N."/>
            <person name="Nakamura H."/>
            <person name="Mori M."/>
            <person name="Yoshida Y."/>
            <person name="Ohtoshi R."/>
            <person name="Malay A.D."/>
            <person name="Moran D.A.P."/>
            <person name="Tomita M."/>
            <person name="Numata K."/>
            <person name="Arakawa K."/>
        </authorList>
    </citation>
    <scope>NUCLEOTIDE SEQUENCE</scope>
</reference>